<accession>A0ACC0CP91</accession>
<sequence length="909" mass="97710">MAAAATDGSLNVVALVSGGKDSFYSILHCLANGHRVLALANLHPPLGTASSANNANAPATAYTSASRAEADHAPGPGSSSSQAVTTRISPDGKADQHEHDPSSGTIAADDSGDQRHDEEDDETDLNSFMYQTVGHQVIPLYARATGLPLFRQPILGTAVDHGVSYRNPDDHQHQDGDEDEDETESLVPLLRAVLKAHPQVNALCTGAILSTYQRTRVESVALRLGLVPLAYLWQFPELPLSSSPTTTTSSSSSTATTTTAITPQIGGIGGSPSSDKDDAQLLRDMAAAGLEARVVKVASAGLGEEFLWENVASEAGVARMRRALRRFGGGGASRGAVLGEGGEFETLVVDGPPALFRGRIVVREEDRRVVREGGGSAWLNIREAEVEMKSDGDVDAASRGVRVPGLLETRFETILESLKSSVDALGYEQTGLPQTWSSSLPRLKHIDSSDRCQDWYFVGGSGAAVDRQTEAIVNQVRERLQKHSLSETAITNSVIVLRRMADFPTINKLYGALFEEPNPPSRVTISCGELLPGGCDITILLTVQLRMKQGDRRGLHVQSRSYWAPANIGPYSQAITYPLLPSEDPGSSSSVSPLAVSIAGQIPLIPASMTLPPLTLGAELQIVLALQHLWRVGAEMQVRWWSSAVAYFARPPNSSFGNVQIRRSAGLAAAAWKAAHSRNELQADNEESGPDAWDRKYNPMYMAYGGDGDDAAPPGLPDWEVLKDFDADEEEEDEERPVPFVFSAEVEELPRSAGVEWHAHLGFANVGSGSVRLHSEPGVPDSLHRCPDLHHVIIEDPSGDAFVQTTAVYRQADATPYSFSFVEAVDGAALAIRKSLARLLMGVGSNASQPKIDDAIVRANLSYVDREHVDIDAGGVEKGAVIPCGSLWDSRVRRLNMVSIFETRWARVR</sequence>
<comment type="caution">
    <text evidence="1">The sequence shown here is derived from an EMBL/GenBank/DDBJ whole genome shotgun (WGS) entry which is preliminary data.</text>
</comment>
<organism evidence="1 2">
    <name type="scientific">Hypoxylon rubiginosum</name>
    <dbReference type="NCBI Taxonomy" id="110542"/>
    <lineage>
        <taxon>Eukaryota</taxon>
        <taxon>Fungi</taxon>
        <taxon>Dikarya</taxon>
        <taxon>Ascomycota</taxon>
        <taxon>Pezizomycotina</taxon>
        <taxon>Sordariomycetes</taxon>
        <taxon>Xylariomycetidae</taxon>
        <taxon>Xylariales</taxon>
        <taxon>Hypoxylaceae</taxon>
        <taxon>Hypoxylon</taxon>
    </lineage>
</organism>
<keyword evidence="2" id="KW-1185">Reference proteome</keyword>
<reference evidence="1 2" key="1">
    <citation type="journal article" date="2022" name="New Phytol.">
        <title>Ecological generalism drives hyperdiversity of secondary metabolite gene clusters in xylarialean endophytes.</title>
        <authorList>
            <person name="Franco M.E.E."/>
            <person name="Wisecaver J.H."/>
            <person name="Arnold A.E."/>
            <person name="Ju Y.M."/>
            <person name="Slot J.C."/>
            <person name="Ahrendt S."/>
            <person name="Moore L.P."/>
            <person name="Eastman K.E."/>
            <person name="Scott K."/>
            <person name="Konkel Z."/>
            <person name="Mondo S.J."/>
            <person name="Kuo A."/>
            <person name="Hayes R.D."/>
            <person name="Haridas S."/>
            <person name="Andreopoulos B."/>
            <person name="Riley R."/>
            <person name="LaButti K."/>
            <person name="Pangilinan J."/>
            <person name="Lipzen A."/>
            <person name="Amirebrahimi M."/>
            <person name="Yan J."/>
            <person name="Adam C."/>
            <person name="Keymanesh K."/>
            <person name="Ng V."/>
            <person name="Louie K."/>
            <person name="Northen T."/>
            <person name="Drula E."/>
            <person name="Henrissat B."/>
            <person name="Hsieh H.M."/>
            <person name="Youens-Clark K."/>
            <person name="Lutzoni F."/>
            <person name="Miadlikowska J."/>
            <person name="Eastwood D.C."/>
            <person name="Hamelin R.C."/>
            <person name="Grigoriev I.V."/>
            <person name="U'Ren J.M."/>
        </authorList>
    </citation>
    <scope>NUCLEOTIDE SEQUENCE [LARGE SCALE GENOMIC DNA]</scope>
    <source>
        <strain evidence="1 2">ER1909</strain>
    </source>
</reference>
<proteinExistence type="predicted"/>
<evidence type="ECO:0000313" key="2">
    <source>
        <dbReference type="Proteomes" id="UP001497680"/>
    </source>
</evidence>
<gene>
    <name evidence="1" type="ORF">F4821DRAFT_247803</name>
</gene>
<name>A0ACC0CP91_9PEZI</name>
<dbReference type="Proteomes" id="UP001497680">
    <property type="component" value="Unassembled WGS sequence"/>
</dbReference>
<dbReference type="EMBL" id="MU394378">
    <property type="protein sequence ID" value="KAI6082107.1"/>
    <property type="molecule type" value="Genomic_DNA"/>
</dbReference>
<evidence type="ECO:0000313" key="1">
    <source>
        <dbReference type="EMBL" id="KAI6082107.1"/>
    </source>
</evidence>
<protein>
    <submittedName>
        <fullName evidence="1">Adenine nucleotide alpha hydrolases-like protein</fullName>
    </submittedName>
</protein>